<proteinExistence type="predicted"/>
<evidence type="ECO:0000313" key="3">
    <source>
        <dbReference type="Proteomes" id="UP000235464"/>
    </source>
</evidence>
<keyword evidence="3" id="KW-1185">Reference proteome</keyword>
<reference evidence="3" key="1">
    <citation type="submission" date="2017-11" db="EMBL/GenBank/DDBJ databases">
        <authorList>
            <person name="Wibberg D."/>
        </authorList>
    </citation>
    <scope>NUCLEOTIDE SEQUENCE [LARGE SCALE GENOMIC DNA]</scope>
</reference>
<dbReference type="EMBL" id="LT963352">
    <property type="protein sequence ID" value="SOR84411.1"/>
    <property type="molecule type" value="Genomic_DNA"/>
</dbReference>
<organism evidence="2 3">
    <name type="scientific">Streptomyces chartreusis NRRL 3882</name>
    <dbReference type="NCBI Taxonomy" id="1079985"/>
    <lineage>
        <taxon>Bacteria</taxon>
        <taxon>Bacillati</taxon>
        <taxon>Actinomycetota</taxon>
        <taxon>Actinomycetes</taxon>
        <taxon>Kitasatosporales</taxon>
        <taxon>Streptomycetaceae</taxon>
        <taxon>Streptomyces</taxon>
    </lineage>
</organism>
<gene>
    <name evidence="2" type="ORF">SCNRRL3882_7856</name>
</gene>
<sequence length="304" mass="33683">MEPKHETLNERWKDSSPPDNPLENHARNVLSAMEAWQCDRCRRWICNDCILPHVIRSRARRMRHRGCGGVFKAPDAPSWIGVIGQRPVPAGSWRARFGIRTDLNSGVLGGSGYEPFLGGELLPAGELRFRELALIAEGIRQSVGVTLSDDQMAIGMAMCDQLEGRRLRKAKRTIETLSVPCTDRDRSLAAALPAFLYARGLYARDISVHVMAPTESRAREDAQLYSKIDGELGMHGVGLIHAGQPRAKREAAYARGITVGDHGEFERDVVSRGVAVVRVARYGTYIDRRHPRVAHLPDSGYGLA</sequence>
<dbReference type="InterPro" id="IPR027417">
    <property type="entry name" value="P-loop_NTPase"/>
</dbReference>
<protein>
    <submittedName>
        <fullName evidence="2">Uncharacterized protein</fullName>
    </submittedName>
</protein>
<feature type="region of interest" description="Disordered" evidence="1">
    <location>
        <begin position="1"/>
        <end position="23"/>
    </location>
</feature>
<evidence type="ECO:0000313" key="2">
    <source>
        <dbReference type="EMBL" id="SOR84411.1"/>
    </source>
</evidence>
<name>A0A2N9BM38_STRCX</name>
<dbReference type="Gene3D" id="3.40.50.300">
    <property type="entry name" value="P-loop containing nucleotide triphosphate hydrolases"/>
    <property type="match status" value="1"/>
</dbReference>
<dbReference type="Proteomes" id="UP000235464">
    <property type="component" value="Chromosome I"/>
</dbReference>
<dbReference type="AlphaFoldDB" id="A0A2N9BM38"/>
<accession>A0A2N9BM38</accession>
<evidence type="ECO:0000256" key="1">
    <source>
        <dbReference type="SAM" id="MobiDB-lite"/>
    </source>
</evidence>
<dbReference type="SUPFAM" id="SSF52540">
    <property type="entry name" value="P-loop containing nucleoside triphosphate hydrolases"/>
    <property type="match status" value="1"/>
</dbReference>